<proteinExistence type="predicted"/>
<feature type="transmembrane region" description="Helical" evidence="1">
    <location>
        <begin position="31"/>
        <end position="48"/>
    </location>
</feature>
<evidence type="ECO:0000313" key="2">
    <source>
        <dbReference type="EMBL" id="OHA83489.1"/>
    </source>
</evidence>
<name>A0A1G2SFQ7_9BACT</name>
<evidence type="ECO:0000256" key="1">
    <source>
        <dbReference type="SAM" id="Phobius"/>
    </source>
</evidence>
<dbReference type="EMBL" id="MHUW01000016">
    <property type="protein sequence ID" value="OHA83489.1"/>
    <property type="molecule type" value="Genomic_DNA"/>
</dbReference>
<reference evidence="2 3" key="1">
    <citation type="journal article" date="2016" name="Nat. Commun.">
        <title>Thousands of microbial genomes shed light on interconnected biogeochemical processes in an aquifer system.</title>
        <authorList>
            <person name="Anantharaman K."/>
            <person name="Brown C.T."/>
            <person name="Hug L.A."/>
            <person name="Sharon I."/>
            <person name="Castelle C.J."/>
            <person name="Probst A.J."/>
            <person name="Thomas B.C."/>
            <person name="Singh A."/>
            <person name="Wilkins M.J."/>
            <person name="Karaoz U."/>
            <person name="Brodie E.L."/>
            <person name="Williams K.H."/>
            <person name="Hubbard S.S."/>
            <person name="Banfield J.F."/>
        </authorList>
    </citation>
    <scope>NUCLEOTIDE SEQUENCE [LARGE SCALE GENOMIC DNA]</scope>
</reference>
<keyword evidence="1" id="KW-1133">Transmembrane helix</keyword>
<organism evidence="2 3">
    <name type="scientific">Candidatus Yonathbacteria bacterium RIFCSPLOWO2_01_FULL_47_33b</name>
    <dbReference type="NCBI Taxonomy" id="1802727"/>
    <lineage>
        <taxon>Bacteria</taxon>
        <taxon>Candidatus Yonathiibacteriota</taxon>
    </lineage>
</organism>
<protein>
    <submittedName>
        <fullName evidence="2">Uncharacterized protein</fullName>
    </submittedName>
</protein>
<dbReference type="STRING" id="1802727.A2937_00060"/>
<keyword evidence="1" id="KW-0812">Transmembrane</keyword>
<comment type="caution">
    <text evidence="2">The sequence shown here is derived from an EMBL/GenBank/DDBJ whole genome shotgun (WGS) entry which is preliminary data.</text>
</comment>
<sequence length="124" mass="13472">MNKLFLAGCLFAVSLLVAVLAIYSKTWLLLIPAVIFGFPTLSAAVQFGKEEGRQTWLGRAIPENELPREIYKVVDVAKFNNQSSVAILRDQNGCVLMCGSSGSAGSFVHFSVQGSGNDRFFVPK</sequence>
<evidence type="ECO:0000313" key="3">
    <source>
        <dbReference type="Proteomes" id="UP000177987"/>
    </source>
</evidence>
<keyword evidence="1" id="KW-0472">Membrane</keyword>
<dbReference type="Proteomes" id="UP000177987">
    <property type="component" value="Unassembled WGS sequence"/>
</dbReference>
<accession>A0A1G2SFQ7</accession>
<gene>
    <name evidence="2" type="ORF">A2937_00060</name>
</gene>
<dbReference type="AlphaFoldDB" id="A0A1G2SFQ7"/>